<evidence type="ECO:0000313" key="2">
    <source>
        <dbReference type="EMBL" id="MCQ4923097.1"/>
    </source>
</evidence>
<organism evidence="2 3">
    <name type="scientific">Tissierella carlieri</name>
    <dbReference type="NCBI Taxonomy" id="689904"/>
    <lineage>
        <taxon>Bacteria</taxon>
        <taxon>Bacillati</taxon>
        <taxon>Bacillota</taxon>
        <taxon>Tissierellia</taxon>
        <taxon>Tissierellales</taxon>
        <taxon>Tissierellaceae</taxon>
        <taxon>Tissierella</taxon>
    </lineage>
</organism>
<evidence type="ECO:0000259" key="1">
    <source>
        <dbReference type="SMART" id="SM01321"/>
    </source>
</evidence>
<protein>
    <submittedName>
        <fullName evidence="2">Transposase</fullName>
    </submittedName>
</protein>
<reference evidence="2 3" key="1">
    <citation type="submission" date="2022-06" db="EMBL/GenBank/DDBJ databases">
        <title>Isolation of gut microbiota from human fecal samples.</title>
        <authorList>
            <person name="Pamer E.G."/>
            <person name="Barat B."/>
            <person name="Waligurski E."/>
            <person name="Medina S."/>
            <person name="Paddock L."/>
            <person name="Mostad J."/>
        </authorList>
    </citation>
    <scope>NUCLEOTIDE SEQUENCE [LARGE SCALE GENOMIC DNA]</scope>
    <source>
        <strain evidence="2 3">DFI.7.95</strain>
    </source>
</reference>
<dbReference type="SUPFAM" id="SSF143422">
    <property type="entry name" value="Transposase IS200-like"/>
    <property type="match status" value="1"/>
</dbReference>
<dbReference type="SMART" id="SM01321">
    <property type="entry name" value="Y1_Tnp"/>
    <property type="match status" value="1"/>
</dbReference>
<dbReference type="InterPro" id="IPR002686">
    <property type="entry name" value="Transposase_17"/>
</dbReference>
<dbReference type="Gene3D" id="3.30.70.1290">
    <property type="entry name" value="Transposase IS200-like"/>
    <property type="match status" value="1"/>
</dbReference>
<name>A0ABT1S9E9_9FIRM</name>
<dbReference type="Pfam" id="PF01797">
    <property type="entry name" value="Y1_Tnp"/>
    <property type="match status" value="1"/>
</dbReference>
<dbReference type="PANTHER" id="PTHR34322:SF2">
    <property type="entry name" value="TRANSPOSASE IS200-LIKE DOMAIN-CONTAINING PROTEIN"/>
    <property type="match status" value="1"/>
</dbReference>
<dbReference type="EMBL" id="JANGAC010000005">
    <property type="protein sequence ID" value="MCQ4923097.1"/>
    <property type="molecule type" value="Genomic_DNA"/>
</dbReference>
<sequence>MGRKPRIEYYGAIYHIIHRGNNKAFIFEENEDKIELLKIIGEIKEIFDFYLLAYTIMDNHYHFVIKTHNISISRIMHRINTRYAKYYNKKKGRTGSPFEGRYRSILVQNESYLIRLIRYIYNNPVYASICNSMTKYKWSSDVFYRMNVGNLINIEELLEMFSVDRLQAIKKYEELMDEPPEDYKILKEEFEQAEFIGNGEFKEALNKENKFQKTISLDDILKSVCKIGSDYELIKEGSRKRYLVKYKQEYAYEALRHGYTTDEISKNINITGGAIRKILFGTK</sequence>
<proteinExistence type="predicted"/>
<comment type="caution">
    <text evidence="2">The sequence shown here is derived from an EMBL/GenBank/DDBJ whole genome shotgun (WGS) entry which is preliminary data.</text>
</comment>
<dbReference type="PANTHER" id="PTHR34322">
    <property type="entry name" value="TRANSPOSASE, Y1_TNP DOMAIN-CONTAINING"/>
    <property type="match status" value="1"/>
</dbReference>
<dbReference type="InterPro" id="IPR036515">
    <property type="entry name" value="Transposase_17_sf"/>
</dbReference>
<gene>
    <name evidence="2" type="ORF">NE686_08385</name>
</gene>
<dbReference type="Proteomes" id="UP001524478">
    <property type="component" value="Unassembled WGS sequence"/>
</dbReference>
<accession>A0ABT1S9E9</accession>
<feature type="domain" description="Transposase IS200-like" evidence="1">
    <location>
        <begin position="9"/>
        <end position="123"/>
    </location>
</feature>
<dbReference type="RefSeq" id="WP_256311146.1">
    <property type="nucleotide sequence ID" value="NZ_JANGAC010000005.1"/>
</dbReference>
<evidence type="ECO:0000313" key="3">
    <source>
        <dbReference type="Proteomes" id="UP001524478"/>
    </source>
</evidence>
<keyword evidence="3" id="KW-1185">Reference proteome</keyword>